<gene>
    <name evidence="13" type="ORF">F8388_024557</name>
</gene>
<evidence type="ECO:0000313" key="14">
    <source>
        <dbReference type="Proteomes" id="UP000525078"/>
    </source>
</evidence>
<dbReference type="GO" id="GO:0005886">
    <property type="term" value="C:plasma membrane"/>
    <property type="evidence" value="ECO:0007669"/>
    <property type="project" value="UniProtKB-SubCell"/>
</dbReference>
<keyword evidence="10" id="KW-0675">Receptor</keyword>
<dbReference type="SMART" id="SM00369">
    <property type="entry name" value="LRR_TYP"/>
    <property type="match status" value="7"/>
</dbReference>
<evidence type="ECO:0000256" key="2">
    <source>
        <dbReference type="ARBA" id="ARBA00009592"/>
    </source>
</evidence>
<dbReference type="InterPro" id="IPR003591">
    <property type="entry name" value="Leu-rich_rpt_typical-subtyp"/>
</dbReference>
<dbReference type="FunFam" id="3.80.10.10:FF:000041">
    <property type="entry name" value="LRR receptor-like serine/threonine-protein kinase ERECTA"/>
    <property type="match status" value="1"/>
</dbReference>
<keyword evidence="6" id="KW-0732">Signal</keyword>
<keyword evidence="9 12" id="KW-0472">Membrane</keyword>
<keyword evidence="3" id="KW-1003">Cell membrane</keyword>
<evidence type="ECO:0000256" key="12">
    <source>
        <dbReference type="SAM" id="Phobius"/>
    </source>
</evidence>
<evidence type="ECO:0000256" key="3">
    <source>
        <dbReference type="ARBA" id="ARBA00022475"/>
    </source>
</evidence>
<evidence type="ECO:0000313" key="13">
    <source>
        <dbReference type="EMBL" id="KAF4380264.1"/>
    </source>
</evidence>
<evidence type="ECO:0000256" key="4">
    <source>
        <dbReference type="ARBA" id="ARBA00022614"/>
    </source>
</evidence>
<dbReference type="AlphaFoldDB" id="A0A7J6GBE9"/>
<dbReference type="InterPro" id="IPR046956">
    <property type="entry name" value="RLP23-like"/>
</dbReference>
<evidence type="ECO:0000256" key="11">
    <source>
        <dbReference type="ARBA" id="ARBA00023180"/>
    </source>
</evidence>
<accession>A0A7J6GBE9</accession>
<comment type="subcellular location">
    <subcellularLocation>
        <location evidence="1">Cell membrane</location>
        <topology evidence="1">Single-pass type I membrane protein</topology>
    </subcellularLocation>
</comment>
<evidence type="ECO:0000256" key="5">
    <source>
        <dbReference type="ARBA" id="ARBA00022692"/>
    </source>
</evidence>
<keyword evidence="7" id="KW-0677">Repeat</keyword>
<organism evidence="13 14">
    <name type="scientific">Cannabis sativa</name>
    <name type="common">Hemp</name>
    <name type="synonym">Marijuana</name>
    <dbReference type="NCBI Taxonomy" id="3483"/>
    <lineage>
        <taxon>Eukaryota</taxon>
        <taxon>Viridiplantae</taxon>
        <taxon>Streptophyta</taxon>
        <taxon>Embryophyta</taxon>
        <taxon>Tracheophyta</taxon>
        <taxon>Spermatophyta</taxon>
        <taxon>Magnoliopsida</taxon>
        <taxon>eudicotyledons</taxon>
        <taxon>Gunneridae</taxon>
        <taxon>Pentapetalae</taxon>
        <taxon>rosids</taxon>
        <taxon>fabids</taxon>
        <taxon>Rosales</taxon>
        <taxon>Cannabaceae</taxon>
        <taxon>Cannabis</taxon>
    </lineage>
</organism>
<comment type="similarity">
    <text evidence="2">Belongs to the RLP family.</text>
</comment>
<evidence type="ECO:0000256" key="1">
    <source>
        <dbReference type="ARBA" id="ARBA00004251"/>
    </source>
</evidence>
<evidence type="ECO:0000256" key="10">
    <source>
        <dbReference type="ARBA" id="ARBA00023170"/>
    </source>
</evidence>
<sequence length="668" mass="75238">MGELCNLESVLLNENKFGGGLSEFLENLRGCNLNKITSLILDGNMFSGQLKDDTFEKFETLSYLSLSQNMLSGPIPASLGKLSSLNTFDIRYNQFNGSLPESFGGMSSLESIDISDNHLEGVVSEIHFANLTNLRYFDACRNSLTLKVSPDWIPPFQLSLLRLPSWRLGPQFPNWLKSLKSIDTLDLSETGIIDVVPNWFWNLSNTCSYLNLSHNQLSGKALDFHNHVGDDPFGSIIYLSSNKFEGPLPRLSSSIKELDLSNKSFSGDISHFLCDEPNDIDGVRNLLRILHLEDNSLSGNIPNCWMYWQSLIFLNLGNNNFTGKIPISMGSLLNLKSLHLRNNSLSGEIPNSLQYCTMLSVFDFGLNMIEGHIPTWIRDSLSDLIVLSFPSNKFSGWIPSQLCRLNQLQILDFSHNKLSGHIPRCFGNLKGMIIKPNSTSPIFYSSSAGTFMENAHVLIKGREDQYNTILTLVTSLDLSDNDLSGQFPKQLTSLHALRSLNLSRNSLKGSIPNQIKDMTVLESFDLSMNRLSGVIPPGLSSLTFLNHLNLSYNNFSDEIPTGTQLQSMENSSFIGNQYLCGLPLSKKCREDEEKTPKDAGDTTEEDNEEEKYWFRLGIAVGFGVGFVGVIGPLLACGFWRRAYFWFFNEYMWYKIEDCFFKVRYMMRN</sequence>
<evidence type="ECO:0000256" key="8">
    <source>
        <dbReference type="ARBA" id="ARBA00022989"/>
    </source>
</evidence>
<keyword evidence="4" id="KW-0433">Leucine-rich repeat</keyword>
<evidence type="ECO:0000256" key="6">
    <source>
        <dbReference type="ARBA" id="ARBA00022729"/>
    </source>
</evidence>
<dbReference type="FunFam" id="3.80.10.10:FF:000095">
    <property type="entry name" value="LRR receptor-like serine/threonine-protein kinase GSO1"/>
    <property type="match status" value="1"/>
</dbReference>
<proteinExistence type="inferred from homology"/>
<dbReference type="Pfam" id="PF00560">
    <property type="entry name" value="LRR_1"/>
    <property type="match status" value="5"/>
</dbReference>
<protein>
    <submittedName>
        <fullName evidence="13">Uncharacterized protein</fullName>
    </submittedName>
</protein>
<feature type="transmembrane region" description="Helical" evidence="12">
    <location>
        <begin position="612"/>
        <end position="639"/>
    </location>
</feature>
<dbReference type="PANTHER" id="PTHR48063">
    <property type="entry name" value="LRR RECEPTOR-LIKE KINASE"/>
    <property type="match status" value="1"/>
</dbReference>
<dbReference type="EMBL" id="JAATIP010000065">
    <property type="protein sequence ID" value="KAF4380264.1"/>
    <property type="molecule type" value="Genomic_DNA"/>
</dbReference>
<evidence type="ECO:0000256" key="7">
    <source>
        <dbReference type="ARBA" id="ARBA00022737"/>
    </source>
</evidence>
<dbReference type="FunFam" id="3.80.10.10:FF:001347">
    <property type="entry name" value="LRR receptor-like serine/threonine-protein kinase GSO2"/>
    <property type="match status" value="1"/>
</dbReference>
<dbReference type="InterPro" id="IPR032675">
    <property type="entry name" value="LRR_dom_sf"/>
</dbReference>
<dbReference type="FunFam" id="3.80.10.10:FF:000111">
    <property type="entry name" value="LRR receptor-like serine/threonine-protein kinase ERECTA"/>
    <property type="match status" value="1"/>
</dbReference>
<name>A0A7J6GBE9_CANSA</name>
<keyword evidence="11" id="KW-0325">Glycoprotein</keyword>
<keyword evidence="8 12" id="KW-1133">Transmembrane helix</keyword>
<dbReference type="Proteomes" id="UP000525078">
    <property type="component" value="Unassembled WGS sequence"/>
</dbReference>
<dbReference type="Pfam" id="PF13855">
    <property type="entry name" value="LRR_8"/>
    <property type="match status" value="2"/>
</dbReference>
<comment type="caution">
    <text evidence="13">The sequence shown here is derived from an EMBL/GenBank/DDBJ whole genome shotgun (WGS) entry which is preliminary data.</text>
</comment>
<evidence type="ECO:0000256" key="9">
    <source>
        <dbReference type="ARBA" id="ARBA00023136"/>
    </source>
</evidence>
<reference evidence="13 14" key="1">
    <citation type="journal article" date="2020" name="bioRxiv">
        <title>Sequence and annotation of 42 cannabis genomes reveals extensive copy number variation in cannabinoid synthesis and pathogen resistance genes.</title>
        <authorList>
            <person name="Mckernan K.J."/>
            <person name="Helbert Y."/>
            <person name="Kane L.T."/>
            <person name="Ebling H."/>
            <person name="Zhang L."/>
            <person name="Liu B."/>
            <person name="Eaton Z."/>
            <person name="Mclaughlin S."/>
            <person name="Kingan S."/>
            <person name="Baybayan P."/>
            <person name="Concepcion G."/>
            <person name="Jordan M."/>
            <person name="Riva A."/>
            <person name="Barbazuk W."/>
            <person name="Harkins T."/>
        </authorList>
    </citation>
    <scope>NUCLEOTIDE SEQUENCE [LARGE SCALE GENOMIC DNA]</scope>
    <source>
        <strain evidence="14">cv. Jamaican Lion 4</strain>
        <tissue evidence="13">Leaf</tissue>
    </source>
</reference>
<keyword evidence="5 12" id="KW-0812">Transmembrane</keyword>
<dbReference type="Gene3D" id="3.80.10.10">
    <property type="entry name" value="Ribonuclease Inhibitor"/>
    <property type="match status" value="2"/>
</dbReference>
<dbReference type="InterPro" id="IPR001611">
    <property type="entry name" value="Leu-rich_rpt"/>
</dbReference>
<dbReference type="SUPFAM" id="SSF52058">
    <property type="entry name" value="L domain-like"/>
    <property type="match status" value="2"/>
</dbReference>
<dbReference type="PANTHER" id="PTHR48063:SF112">
    <property type="entry name" value="RECEPTOR LIKE PROTEIN 30-LIKE"/>
    <property type="match status" value="1"/>
</dbReference>